<dbReference type="GO" id="GO:0008270">
    <property type="term" value="F:zinc ion binding"/>
    <property type="evidence" value="ECO:0007669"/>
    <property type="project" value="UniProtKB-KW"/>
</dbReference>
<protein>
    <submittedName>
        <fullName evidence="7">HAT family C-terminal dimerization region</fullName>
    </submittedName>
</protein>
<evidence type="ECO:0000256" key="2">
    <source>
        <dbReference type="ARBA" id="ARBA00022723"/>
    </source>
</evidence>
<keyword evidence="2" id="KW-0479">Metal-binding</keyword>
<dbReference type="PANTHER" id="PTHR46481">
    <property type="entry name" value="ZINC FINGER BED DOMAIN-CONTAINING PROTEIN 4"/>
    <property type="match status" value="1"/>
</dbReference>
<organism evidence="7 8">
    <name type="scientific">Phytophthora infestans</name>
    <name type="common">Potato late blight agent</name>
    <name type="synonym">Botrytis infestans</name>
    <dbReference type="NCBI Taxonomy" id="4787"/>
    <lineage>
        <taxon>Eukaryota</taxon>
        <taxon>Sar</taxon>
        <taxon>Stramenopiles</taxon>
        <taxon>Oomycota</taxon>
        <taxon>Peronosporomycetes</taxon>
        <taxon>Peronosporales</taxon>
        <taxon>Peronosporaceae</taxon>
        <taxon>Phytophthora</taxon>
    </lineage>
</organism>
<comment type="subcellular location">
    <subcellularLocation>
        <location evidence="1">Nucleus</location>
    </subcellularLocation>
</comment>
<dbReference type="InterPro" id="IPR008906">
    <property type="entry name" value="HATC_C_dom"/>
</dbReference>
<keyword evidence="3" id="KW-0863">Zinc-finger</keyword>
<evidence type="ECO:0000256" key="3">
    <source>
        <dbReference type="ARBA" id="ARBA00022771"/>
    </source>
</evidence>
<accession>A0A833S9U5</accession>
<comment type="caution">
    <text evidence="7">The sequence shown here is derived from an EMBL/GenBank/DDBJ whole genome shotgun (WGS) entry which is preliminary data.</text>
</comment>
<evidence type="ECO:0000256" key="1">
    <source>
        <dbReference type="ARBA" id="ARBA00004123"/>
    </source>
</evidence>
<keyword evidence="8" id="KW-1185">Reference proteome</keyword>
<evidence type="ECO:0000256" key="5">
    <source>
        <dbReference type="ARBA" id="ARBA00023242"/>
    </source>
</evidence>
<sequence length="272" mass="30530">MRDIVQSFRTLSTYFRRSAKAHNRLAEIQQKKGDKNTAVVNMIIDCPTRWNSCLAMMQRSVKLQGTLDSFFHKLNAAGNEAYVDELETTNLDWIGYLDPRVAKTMSHVKPEKLAETRQKVLEAVVNMADNVTLSASNTESSSRELLASPEPVPNRMFGYSESKDNSPVEKKCADEIVKYLDIAKALIVPKRPQDFDTLAWWSVNRAAYPSISKLARKWLGAVATSVPSERAFSTSGNIITAKRSSLAPELVRNLVFIADNLHRMKKIYASST</sequence>
<keyword evidence="5" id="KW-0539">Nucleus</keyword>
<keyword evidence="4" id="KW-0862">Zinc</keyword>
<name>A0A833S9U5_PHYIN</name>
<dbReference type="EMBL" id="WSZM01000226">
    <property type="protein sequence ID" value="KAF4037861.1"/>
    <property type="molecule type" value="Genomic_DNA"/>
</dbReference>
<evidence type="ECO:0000313" key="8">
    <source>
        <dbReference type="Proteomes" id="UP000602510"/>
    </source>
</evidence>
<dbReference type="PANTHER" id="PTHR46481:SF10">
    <property type="entry name" value="ZINC FINGER BED DOMAIN-CONTAINING PROTEIN 39"/>
    <property type="match status" value="1"/>
</dbReference>
<evidence type="ECO:0000259" key="6">
    <source>
        <dbReference type="Pfam" id="PF05699"/>
    </source>
</evidence>
<evidence type="ECO:0000313" key="7">
    <source>
        <dbReference type="EMBL" id="KAF4037861.1"/>
    </source>
</evidence>
<dbReference type="InterPro" id="IPR012337">
    <property type="entry name" value="RNaseH-like_sf"/>
</dbReference>
<dbReference type="Pfam" id="PF05699">
    <property type="entry name" value="Dimer_Tnp_hAT"/>
    <property type="match status" value="1"/>
</dbReference>
<dbReference type="InterPro" id="IPR052035">
    <property type="entry name" value="ZnF_BED_domain_contain"/>
</dbReference>
<dbReference type="GO" id="GO:0046983">
    <property type="term" value="F:protein dimerization activity"/>
    <property type="evidence" value="ECO:0007669"/>
    <property type="project" value="InterPro"/>
</dbReference>
<dbReference type="SUPFAM" id="SSF53098">
    <property type="entry name" value="Ribonuclease H-like"/>
    <property type="match status" value="1"/>
</dbReference>
<dbReference type="GO" id="GO:0005634">
    <property type="term" value="C:nucleus"/>
    <property type="evidence" value="ECO:0007669"/>
    <property type="project" value="UniProtKB-SubCell"/>
</dbReference>
<dbReference type="AlphaFoldDB" id="A0A833S9U5"/>
<evidence type="ECO:0000256" key="4">
    <source>
        <dbReference type="ARBA" id="ARBA00022833"/>
    </source>
</evidence>
<proteinExistence type="predicted"/>
<gene>
    <name evidence="7" type="ORF">GN244_ATG09988</name>
</gene>
<dbReference type="Proteomes" id="UP000602510">
    <property type="component" value="Unassembled WGS sequence"/>
</dbReference>
<reference evidence="7" key="1">
    <citation type="submission" date="2020-04" db="EMBL/GenBank/DDBJ databases">
        <title>Hybrid Assembly of Korean Phytophthora infestans isolates.</title>
        <authorList>
            <person name="Prokchorchik M."/>
            <person name="Lee Y."/>
            <person name="Seo J."/>
            <person name="Cho J.-H."/>
            <person name="Park Y.-E."/>
            <person name="Jang D.-C."/>
            <person name="Im J.-S."/>
            <person name="Choi J.-G."/>
            <person name="Park H.-J."/>
            <person name="Lee G.-B."/>
            <person name="Lee Y.-G."/>
            <person name="Hong S.-Y."/>
            <person name="Cho K."/>
            <person name="Sohn K.H."/>
        </authorList>
    </citation>
    <scope>NUCLEOTIDE SEQUENCE</scope>
    <source>
        <strain evidence="7">KR_1_A1</strain>
    </source>
</reference>
<feature type="domain" description="HAT C-terminal dimerisation" evidence="6">
    <location>
        <begin position="191"/>
        <end position="261"/>
    </location>
</feature>